<evidence type="ECO:0000313" key="2">
    <source>
        <dbReference type="Proteomes" id="UP001417504"/>
    </source>
</evidence>
<accession>A0AAP0P4N0</accession>
<dbReference type="Proteomes" id="UP001417504">
    <property type="component" value="Unassembled WGS sequence"/>
</dbReference>
<sequence>MVSPTYVFGRNLRERRREDAATTNEVMASLTYVLYWEGSLGYLNGSEYDLIPRITVQDVVGIMKAVTSSLTLDLMASQRRVDDIISMCCWSTHTWVTSWMSQGTTSSRWVGGVFKASTFKATSLLVCHRCRGDLHGRRHDDVLATPLCSTPTSVTP</sequence>
<dbReference type="EMBL" id="JBBNAE010000004">
    <property type="protein sequence ID" value="KAK9130014.1"/>
    <property type="molecule type" value="Genomic_DNA"/>
</dbReference>
<keyword evidence="2" id="KW-1185">Reference proteome</keyword>
<reference evidence="1 2" key="1">
    <citation type="submission" date="2024-01" db="EMBL/GenBank/DDBJ databases">
        <title>Genome assemblies of Stephania.</title>
        <authorList>
            <person name="Yang L."/>
        </authorList>
    </citation>
    <scope>NUCLEOTIDE SEQUENCE [LARGE SCALE GENOMIC DNA]</scope>
    <source>
        <strain evidence="1">QJT</strain>
        <tissue evidence="1">Leaf</tissue>
    </source>
</reference>
<name>A0AAP0P4N0_9MAGN</name>
<dbReference type="AlphaFoldDB" id="A0AAP0P4N0"/>
<protein>
    <submittedName>
        <fullName evidence="1">Uncharacterized protein</fullName>
    </submittedName>
</protein>
<evidence type="ECO:0000313" key="1">
    <source>
        <dbReference type="EMBL" id="KAK9130014.1"/>
    </source>
</evidence>
<gene>
    <name evidence="1" type="ORF">Sjap_010501</name>
</gene>
<proteinExistence type="predicted"/>
<comment type="caution">
    <text evidence="1">The sequence shown here is derived from an EMBL/GenBank/DDBJ whole genome shotgun (WGS) entry which is preliminary data.</text>
</comment>
<organism evidence="1 2">
    <name type="scientific">Stephania japonica</name>
    <dbReference type="NCBI Taxonomy" id="461633"/>
    <lineage>
        <taxon>Eukaryota</taxon>
        <taxon>Viridiplantae</taxon>
        <taxon>Streptophyta</taxon>
        <taxon>Embryophyta</taxon>
        <taxon>Tracheophyta</taxon>
        <taxon>Spermatophyta</taxon>
        <taxon>Magnoliopsida</taxon>
        <taxon>Ranunculales</taxon>
        <taxon>Menispermaceae</taxon>
        <taxon>Menispermoideae</taxon>
        <taxon>Cissampelideae</taxon>
        <taxon>Stephania</taxon>
    </lineage>
</organism>